<dbReference type="CDD" id="cd12215">
    <property type="entry name" value="ChiC_BD"/>
    <property type="match status" value="2"/>
</dbReference>
<dbReference type="AlphaFoldDB" id="A0A2S7VL86"/>
<evidence type="ECO:0000256" key="4">
    <source>
        <dbReference type="ARBA" id="ARBA00023024"/>
    </source>
</evidence>
<feature type="signal peptide" evidence="9">
    <location>
        <begin position="1"/>
        <end position="28"/>
    </location>
</feature>
<proteinExistence type="predicted"/>
<protein>
    <recommendedName>
        <fullName evidence="2">chitinase</fullName>
        <ecNumber evidence="2">3.2.1.14</ecNumber>
    </recommendedName>
</protein>
<dbReference type="GO" id="GO:0005576">
    <property type="term" value="C:extracellular region"/>
    <property type="evidence" value="ECO:0007669"/>
    <property type="project" value="InterPro"/>
</dbReference>
<dbReference type="RefSeq" id="WP_105062602.1">
    <property type="nucleotide sequence ID" value="NZ_MSCJ01000003.1"/>
</dbReference>
<dbReference type="SMART" id="SM00636">
    <property type="entry name" value="Glyco_18"/>
    <property type="match status" value="1"/>
</dbReference>
<dbReference type="GO" id="GO:0030246">
    <property type="term" value="F:carbohydrate binding"/>
    <property type="evidence" value="ECO:0007669"/>
    <property type="project" value="InterPro"/>
</dbReference>
<feature type="domain" description="GH18" evidence="10">
    <location>
        <begin position="34"/>
        <end position="499"/>
    </location>
</feature>
<organism evidence="11 12">
    <name type="scientific">Photobacterium angustum</name>
    <dbReference type="NCBI Taxonomy" id="661"/>
    <lineage>
        <taxon>Bacteria</taxon>
        <taxon>Pseudomonadati</taxon>
        <taxon>Pseudomonadota</taxon>
        <taxon>Gammaproteobacteria</taxon>
        <taxon>Vibrionales</taxon>
        <taxon>Vibrionaceae</taxon>
        <taxon>Photobacterium</taxon>
    </lineage>
</organism>
<evidence type="ECO:0000313" key="12">
    <source>
        <dbReference type="Proteomes" id="UP000238730"/>
    </source>
</evidence>
<dbReference type="InterPro" id="IPR017853">
    <property type="entry name" value="GH"/>
</dbReference>
<keyword evidence="3 8" id="KW-0378">Hydrolase</keyword>
<evidence type="ECO:0000256" key="6">
    <source>
        <dbReference type="ARBA" id="ARBA00023295"/>
    </source>
</evidence>
<keyword evidence="5" id="KW-0119">Carbohydrate metabolism</keyword>
<dbReference type="InterPro" id="IPR003610">
    <property type="entry name" value="CBM5/12"/>
</dbReference>
<evidence type="ECO:0000313" key="11">
    <source>
        <dbReference type="EMBL" id="PQJ62838.1"/>
    </source>
</evidence>
<dbReference type="PANTHER" id="PTHR11177">
    <property type="entry name" value="CHITINASE"/>
    <property type="match status" value="1"/>
</dbReference>
<dbReference type="Proteomes" id="UP000238730">
    <property type="component" value="Unassembled WGS sequence"/>
</dbReference>
<keyword evidence="9" id="KW-0732">Signal</keyword>
<evidence type="ECO:0000256" key="9">
    <source>
        <dbReference type="SAM" id="SignalP"/>
    </source>
</evidence>
<dbReference type="PANTHER" id="PTHR11177:SF317">
    <property type="entry name" value="CHITINASE 12-RELATED"/>
    <property type="match status" value="1"/>
</dbReference>
<evidence type="ECO:0000256" key="5">
    <source>
        <dbReference type="ARBA" id="ARBA00023277"/>
    </source>
</evidence>
<feature type="chain" id="PRO_5015592930" description="chitinase" evidence="9">
    <location>
        <begin position="29"/>
        <end position="692"/>
    </location>
</feature>
<comment type="caution">
    <text evidence="11">The sequence shown here is derived from an EMBL/GenBank/DDBJ whole genome shotgun (WGS) entry which is preliminary data.</text>
</comment>
<gene>
    <name evidence="11" type="ORF">BTO08_21755</name>
</gene>
<comment type="catalytic activity">
    <reaction evidence="1">
        <text>Random endo-hydrolysis of N-acetyl-beta-D-glucosaminide (1-&gt;4)-beta-linkages in chitin and chitodextrins.</text>
        <dbReference type="EC" id="3.2.1.14"/>
    </reaction>
</comment>
<keyword evidence="4" id="KW-0146">Chitin degradation</keyword>
<dbReference type="GO" id="GO:0000272">
    <property type="term" value="P:polysaccharide catabolic process"/>
    <property type="evidence" value="ECO:0007669"/>
    <property type="project" value="UniProtKB-KW"/>
</dbReference>
<keyword evidence="6 8" id="KW-0326">Glycosidase</keyword>
<dbReference type="GO" id="GO:0008061">
    <property type="term" value="F:chitin binding"/>
    <property type="evidence" value="ECO:0007669"/>
    <property type="project" value="InterPro"/>
</dbReference>
<evidence type="ECO:0000256" key="7">
    <source>
        <dbReference type="ARBA" id="ARBA00023326"/>
    </source>
</evidence>
<dbReference type="Gene3D" id="3.20.20.80">
    <property type="entry name" value="Glycosidases"/>
    <property type="match status" value="1"/>
</dbReference>
<dbReference type="SUPFAM" id="SSF54556">
    <property type="entry name" value="Chitinase insertion domain"/>
    <property type="match status" value="1"/>
</dbReference>
<dbReference type="SUPFAM" id="SSF51445">
    <property type="entry name" value="(Trans)glycosidases"/>
    <property type="match status" value="1"/>
</dbReference>
<dbReference type="SUPFAM" id="SSF51055">
    <property type="entry name" value="Carbohydrate binding domain"/>
    <property type="match status" value="2"/>
</dbReference>
<name>A0A2S7VL86_PHOAN</name>
<dbReference type="GO" id="GO:0008843">
    <property type="term" value="F:endochitinase activity"/>
    <property type="evidence" value="ECO:0007669"/>
    <property type="project" value="UniProtKB-EC"/>
</dbReference>
<evidence type="ECO:0000259" key="10">
    <source>
        <dbReference type="PROSITE" id="PS51910"/>
    </source>
</evidence>
<sequence>MCIKIKKAWIACVTSSLIVTCTSTNVYAVPMHNKNVIGYLTQWEAAKGVEAGYSIQGEATQLNINLDIYSMINFSFFGVAKDGSLHSGDFRNSELYLESTAQEPAPLFSTSNSWDLPILWGEVEYIDYFPFNEVSDADNFAKVKAQGFVPQGHGWRHLPSGVTGNMPIPLKTKGEALGLLELAHRKDVKVMASIGGWSMSKHFPEMAANPDKKARFLADIDKLIAFGFDGIDINWEYPGFGGMNFSGSTDDFANFEQLMEDIRTHIGPDKLLSAAFSASTSKLAGYDWGRLAKSIDYFNMMTYDLDGGWSTVAGHNAPLYPYPEKTSDSLNLDTLRGWLLERGIAPEKINLGIAFYGRGVKTTAANAYVGAPTAKSKMEFVIDGPAMSAADTYHWAAHDGQPNYNKIVKAIGWEHKWDANAQVPYAIKEQYFLSYDNPQSVTEKAKYVVNHDLGGVVVWQVSGDIQCYGQFLSYGDKLKQCTQLSSPLAEAIDNVFSNTEKNTAPKLIVPSQQSTASQQTLQFMVAATDAENNSLTFTAINAQIVTAENGSAIVSFTAPKTTTDVTTSVTIIVSDGQAETIKSVIITVKGKKEPPLNEELWDINTVYHAGDSVMFNTVRYIAQWWTKGEKPDVSPVWVADNRDDTNVTLQWQPNSVYHGGDSVNYQGHIYQAKWWSQGDKPDHKNSPWKLIE</sequence>
<dbReference type="EMBL" id="MSCJ01000003">
    <property type="protein sequence ID" value="PQJ62838.1"/>
    <property type="molecule type" value="Genomic_DNA"/>
</dbReference>
<evidence type="ECO:0000256" key="8">
    <source>
        <dbReference type="RuleBase" id="RU000489"/>
    </source>
</evidence>
<dbReference type="EC" id="3.2.1.14" evidence="2"/>
<dbReference type="InterPro" id="IPR001223">
    <property type="entry name" value="Glyco_hydro18_cat"/>
</dbReference>
<dbReference type="GO" id="GO:0006032">
    <property type="term" value="P:chitin catabolic process"/>
    <property type="evidence" value="ECO:0007669"/>
    <property type="project" value="UniProtKB-KW"/>
</dbReference>
<dbReference type="OrthoDB" id="9775889at2"/>
<evidence type="ECO:0000256" key="3">
    <source>
        <dbReference type="ARBA" id="ARBA00022801"/>
    </source>
</evidence>
<dbReference type="Gene3D" id="2.10.10.20">
    <property type="entry name" value="Carbohydrate-binding module superfamily 5/12"/>
    <property type="match status" value="2"/>
</dbReference>
<evidence type="ECO:0000256" key="1">
    <source>
        <dbReference type="ARBA" id="ARBA00000822"/>
    </source>
</evidence>
<keyword evidence="7" id="KW-0624">Polysaccharide degradation</keyword>
<dbReference type="InterPro" id="IPR011583">
    <property type="entry name" value="Chitinase_II/V-like_cat"/>
</dbReference>
<dbReference type="InterPro" id="IPR001579">
    <property type="entry name" value="Glyco_hydro_18_chit_AS"/>
</dbReference>
<dbReference type="InterPro" id="IPR029070">
    <property type="entry name" value="Chitinase_insertion_sf"/>
</dbReference>
<accession>A0A2S7VL86</accession>
<reference evidence="11 12" key="1">
    <citation type="submission" date="2016-12" db="EMBL/GenBank/DDBJ databases">
        <title>Diversity of luminous bacteria.</title>
        <authorList>
            <person name="Yoshizawa S."/>
            <person name="Kogure K."/>
        </authorList>
    </citation>
    <scope>NUCLEOTIDE SEQUENCE [LARGE SCALE GENOMIC DNA]</scope>
    <source>
        <strain evidence="11 12">LC1-200</strain>
    </source>
</reference>
<dbReference type="PROSITE" id="PS01095">
    <property type="entry name" value="GH18_1"/>
    <property type="match status" value="1"/>
</dbReference>
<dbReference type="Pfam" id="PF02839">
    <property type="entry name" value="CBM_5_12"/>
    <property type="match status" value="2"/>
</dbReference>
<dbReference type="InterPro" id="IPR036573">
    <property type="entry name" value="CBM_sf_5/12"/>
</dbReference>
<evidence type="ECO:0000256" key="2">
    <source>
        <dbReference type="ARBA" id="ARBA00012729"/>
    </source>
</evidence>
<dbReference type="SMART" id="SM00495">
    <property type="entry name" value="ChtBD3"/>
    <property type="match status" value="2"/>
</dbReference>
<dbReference type="InterPro" id="IPR050314">
    <property type="entry name" value="Glycosyl_Hydrlase_18"/>
</dbReference>
<dbReference type="PROSITE" id="PS51910">
    <property type="entry name" value="GH18_2"/>
    <property type="match status" value="1"/>
</dbReference>
<dbReference type="Pfam" id="PF00704">
    <property type="entry name" value="Glyco_hydro_18"/>
    <property type="match status" value="1"/>
</dbReference>